<evidence type="ECO:0000259" key="2">
    <source>
        <dbReference type="Pfam" id="PF24672"/>
    </source>
</evidence>
<evidence type="ECO:0000313" key="4">
    <source>
        <dbReference type="EMBL" id="MDT8979775.1"/>
    </source>
</evidence>
<reference evidence="5" key="1">
    <citation type="submission" date="2023-09" db="EMBL/GenBank/DDBJ databases">
        <title>Paenibacillus sp. chi10 Genome sequencing and assembly.</title>
        <authorList>
            <person name="Kim I."/>
        </authorList>
    </citation>
    <scope>NUCLEOTIDE SEQUENCE [LARGE SCALE GENOMIC DNA]</scope>
    <source>
        <strain evidence="5">chi10</strain>
    </source>
</reference>
<evidence type="ECO:0000256" key="1">
    <source>
        <dbReference type="SAM" id="Phobius"/>
    </source>
</evidence>
<dbReference type="Pfam" id="PF24672">
    <property type="entry name" value="DUF7654"/>
    <property type="match status" value="1"/>
</dbReference>
<keyword evidence="1" id="KW-1133">Transmembrane helix</keyword>
<feature type="transmembrane region" description="Helical" evidence="1">
    <location>
        <begin position="732"/>
        <end position="756"/>
    </location>
</feature>
<keyword evidence="1" id="KW-0472">Membrane</keyword>
<feature type="transmembrane region" description="Helical" evidence="1">
    <location>
        <begin position="222"/>
        <end position="247"/>
    </location>
</feature>
<feature type="transmembrane region" description="Helical" evidence="1">
    <location>
        <begin position="637"/>
        <end position="656"/>
    </location>
</feature>
<sequence>MKEIVMKNKRLVIALSFFLICNLVVFNLFEPSIEMKVSTGGADVNLSFYYDNSLEGYPFDDTHMGPDTLLSGGGIQTISVPLSLEKLSKLRIDFGTIASSYKVHSFTILKSPIYEVNYDSKEFIRKFNNINDIDSYNIENNVVQIHTSGSDGHIYSMNLLNDMHATIRQDLIRKELIFIGLSLMLLIGNKILYLFKKVIIWFIKILIGSNRIICSRQKEKRVLGFLLVLLYSVLFALLIDVVLFRTIARVAQIFEWNTLYRYFSPALIFSTGRVYFIFIFLFIFGLILYFGIKKSIKYRYIFAAVFLLLMVGGRFTGSSLGFYDGMLQGNTENYKQSTLLGIPQGIRGDEWATEKPYYFAQVMGSDPLSYFNTNLSFDGNDMVVSAFAPVKDIVIIARPDLWGFLILSPEYAFSFYWWSRIVLLFMASFEMGLLLTKRYRYAAFTALIISFAPPVQWWLSQTLMLMLMSGQFALVLFNKYLNSTKSISKFLALLGVGFFALVYALTMYPATQVPLAYIFMAILVYLIIDNKSKKPFALKKLVHYVLAIVPFLGIIVHFYSKSNPAMTTIMNTIYPGSSRPWISLPWDYEFYQFVNVFTASVHWPQFLNASEISQFYTFAPFLIIVTLGLIWRNRNKLLLPSLLFGASVMLMLVAWLPRSSFINKITLLSFTYPVRITYAYGFGFTLLIICLLPLLERKIAGSYSNKNASLIAGTVGFLTLCILTNSENVFGFFKSFTAGTAIMIIIVALLSYMGYLLLIGGKKEIRKFAGLLTLLSIVSTCMVNPITQGLDSMFEKTTMKKIRELNNMDSGRWMVSGSPTISNLVSAQGVARTTGTYYYPDWKMMSVIDKEHKFIDMWNQFAHIDMRLTEGPLEFATFDHEKSEKVNGTNRIIYIPIETVRELGIKYIFTSVEVPDSLLRRGDISLLYRDKVDPWSIYKVSY</sequence>
<proteinExistence type="predicted"/>
<feature type="transmembrane region" description="Helical" evidence="1">
    <location>
        <begin position="12"/>
        <end position="29"/>
    </location>
</feature>
<dbReference type="RefSeq" id="WP_315747212.1">
    <property type="nucleotide sequence ID" value="NZ_JAVYAA010000009.1"/>
</dbReference>
<feature type="transmembrane region" description="Helical" evidence="1">
    <location>
        <begin position="415"/>
        <end position="434"/>
    </location>
</feature>
<feature type="transmembrane region" description="Helical" evidence="1">
    <location>
        <begin position="612"/>
        <end position="630"/>
    </location>
</feature>
<protein>
    <submittedName>
        <fullName evidence="4">Uncharacterized protein</fullName>
    </submittedName>
</protein>
<evidence type="ECO:0000313" key="5">
    <source>
        <dbReference type="Proteomes" id="UP001250538"/>
    </source>
</evidence>
<dbReference type="EMBL" id="JAVYAA010000009">
    <property type="protein sequence ID" value="MDT8979775.1"/>
    <property type="molecule type" value="Genomic_DNA"/>
</dbReference>
<dbReference type="Pfam" id="PF24677">
    <property type="entry name" value="DUF7657"/>
    <property type="match status" value="1"/>
</dbReference>
<feature type="transmembrane region" description="Helical" evidence="1">
    <location>
        <begin position="514"/>
        <end position="529"/>
    </location>
</feature>
<feature type="transmembrane region" description="Helical" evidence="1">
    <location>
        <begin position="541"/>
        <end position="560"/>
    </location>
</feature>
<dbReference type="Proteomes" id="UP001250538">
    <property type="component" value="Unassembled WGS sequence"/>
</dbReference>
<feature type="transmembrane region" description="Helical" evidence="1">
    <location>
        <begin position="298"/>
        <end position="317"/>
    </location>
</feature>
<keyword evidence="1" id="KW-0812">Transmembrane</keyword>
<feature type="transmembrane region" description="Helical" evidence="1">
    <location>
        <begin position="768"/>
        <end position="787"/>
    </location>
</feature>
<dbReference type="InterPro" id="IPR056071">
    <property type="entry name" value="DUF7654"/>
</dbReference>
<dbReference type="InterPro" id="IPR056074">
    <property type="entry name" value="DUF7657"/>
</dbReference>
<feature type="transmembrane region" description="Helical" evidence="1">
    <location>
        <begin position="176"/>
        <end position="195"/>
    </location>
</feature>
<feature type="transmembrane region" description="Helical" evidence="1">
    <location>
        <begin position="267"/>
        <end position="291"/>
    </location>
</feature>
<evidence type="ECO:0000259" key="3">
    <source>
        <dbReference type="Pfam" id="PF24677"/>
    </source>
</evidence>
<feature type="transmembrane region" description="Helical" evidence="1">
    <location>
        <begin position="490"/>
        <end position="508"/>
    </location>
</feature>
<feature type="transmembrane region" description="Helical" evidence="1">
    <location>
        <begin position="676"/>
        <end position="695"/>
    </location>
</feature>
<feature type="domain" description="DUF7657" evidence="3">
    <location>
        <begin position="297"/>
        <end position="692"/>
    </location>
</feature>
<feature type="domain" description="DUF7654" evidence="2">
    <location>
        <begin position="795"/>
        <end position="941"/>
    </location>
</feature>
<feature type="transmembrane region" description="Helical" evidence="1">
    <location>
        <begin position="707"/>
        <end position="726"/>
    </location>
</feature>
<dbReference type="AlphaFoldDB" id="A0AAJ2K398"/>
<feature type="transmembrane region" description="Helical" evidence="1">
    <location>
        <begin position="465"/>
        <end position="481"/>
    </location>
</feature>
<accession>A0AAJ2K398</accession>
<keyword evidence="5" id="KW-1185">Reference proteome</keyword>
<gene>
    <name evidence="4" type="ORF">RQP50_26425</name>
</gene>
<comment type="caution">
    <text evidence="4">The sequence shown here is derived from an EMBL/GenBank/DDBJ whole genome shotgun (WGS) entry which is preliminary data.</text>
</comment>
<organism evidence="4 5">
    <name type="scientific">Paenibacillus suaedae</name>
    <dbReference type="NCBI Taxonomy" id="3077233"/>
    <lineage>
        <taxon>Bacteria</taxon>
        <taxon>Bacillati</taxon>
        <taxon>Bacillota</taxon>
        <taxon>Bacilli</taxon>
        <taxon>Bacillales</taxon>
        <taxon>Paenibacillaceae</taxon>
        <taxon>Paenibacillus</taxon>
    </lineage>
</organism>
<name>A0AAJ2K398_9BACL</name>